<name>A0A2U1V129_9PROT</name>
<dbReference type="EMBL" id="PDOA01000012">
    <property type="protein sequence ID" value="PWC27610.1"/>
    <property type="molecule type" value="Genomic_DNA"/>
</dbReference>
<sequence>MQRVTVTLDDALAAELDAVVRRRGYQNRSEAMRDLLRSGLQQSAGAEGAAGPSLGALVYTYAHEQRDLARRLTGAFHDHHGLSVSSLHLHLDHEMCLEVAVLRGEAGALRHFAEHVMAERGVRHGRLVLLPDDAGETPVLRRG</sequence>
<evidence type="ECO:0000313" key="11">
    <source>
        <dbReference type="EMBL" id="PWC27610.1"/>
    </source>
</evidence>
<evidence type="ECO:0000256" key="3">
    <source>
        <dbReference type="ARBA" id="ARBA00022723"/>
    </source>
</evidence>
<dbReference type="InterPro" id="IPR002145">
    <property type="entry name" value="CopG"/>
</dbReference>
<feature type="binding site" evidence="8">
    <location>
        <position position="88"/>
    </location>
    <ligand>
        <name>Ni(2+)</name>
        <dbReference type="ChEBI" id="CHEBI:49786"/>
    </ligand>
</feature>
<dbReference type="InterPro" id="IPR045865">
    <property type="entry name" value="ACT-like_dom_sf"/>
</dbReference>
<dbReference type="InterPro" id="IPR050192">
    <property type="entry name" value="CopG/NikR_regulator"/>
</dbReference>
<dbReference type="NCBIfam" id="NF002815">
    <property type="entry name" value="PRK02967.1"/>
    <property type="match status" value="1"/>
</dbReference>
<dbReference type="GO" id="GO:0003677">
    <property type="term" value="F:DNA binding"/>
    <property type="evidence" value="ECO:0007669"/>
    <property type="project" value="UniProtKB-KW"/>
</dbReference>
<dbReference type="RefSeq" id="WP_109518039.1">
    <property type="nucleotide sequence ID" value="NZ_JBHSCH010000009.1"/>
</dbReference>
<dbReference type="CDD" id="cd22231">
    <property type="entry name" value="RHH_NikR_HicB-like"/>
    <property type="match status" value="1"/>
</dbReference>
<dbReference type="PANTHER" id="PTHR34719">
    <property type="entry name" value="NICKEL-RESPONSIVE REGULATOR"/>
    <property type="match status" value="1"/>
</dbReference>
<keyword evidence="4 8" id="KW-0805">Transcription regulation</keyword>
<keyword evidence="3 8" id="KW-0479">Metal-binding</keyword>
<dbReference type="InterPro" id="IPR010985">
    <property type="entry name" value="Ribbon_hlx_hlx"/>
</dbReference>
<accession>A0A2U1V129</accession>
<comment type="function">
    <text evidence="8">Transcriptional regulator.</text>
</comment>
<feature type="binding site" evidence="8">
    <location>
        <position position="96"/>
    </location>
    <ligand>
        <name>Ni(2+)</name>
        <dbReference type="ChEBI" id="CHEBI:49786"/>
    </ligand>
</feature>
<evidence type="ECO:0000256" key="1">
    <source>
        <dbReference type="ARBA" id="ARBA00008478"/>
    </source>
</evidence>
<dbReference type="PANTHER" id="PTHR34719:SF2">
    <property type="entry name" value="NICKEL-RESPONSIVE REGULATOR"/>
    <property type="match status" value="1"/>
</dbReference>
<dbReference type="SUPFAM" id="SSF47598">
    <property type="entry name" value="Ribbon-helix-helix"/>
    <property type="match status" value="1"/>
</dbReference>
<dbReference type="InterPro" id="IPR014864">
    <property type="entry name" value="TF_NikR_Ni-bd_C"/>
</dbReference>
<organism evidence="11 12">
    <name type="scientific">Teichococcus aestuarii</name>
    <dbReference type="NCBI Taxonomy" id="568898"/>
    <lineage>
        <taxon>Bacteria</taxon>
        <taxon>Pseudomonadati</taxon>
        <taxon>Pseudomonadota</taxon>
        <taxon>Alphaproteobacteria</taxon>
        <taxon>Acetobacterales</taxon>
        <taxon>Roseomonadaceae</taxon>
        <taxon>Roseomonas</taxon>
    </lineage>
</organism>
<dbReference type="InterPro" id="IPR022988">
    <property type="entry name" value="Ni_resp_reg_NikR"/>
</dbReference>
<keyword evidence="5 8" id="KW-0238">DNA-binding</keyword>
<evidence type="ECO:0000256" key="4">
    <source>
        <dbReference type="ARBA" id="ARBA00023015"/>
    </source>
</evidence>
<evidence type="ECO:0000259" key="10">
    <source>
        <dbReference type="Pfam" id="PF08753"/>
    </source>
</evidence>
<evidence type="ECO:0000313" key="12">
    <source>
        <dbReference type="Proteomes" id="UP000245048"/>
    </source>
</evidence>
<comment type="function">
    <text evidence="7">Transcriptional repressor of the nikABCDE operon. Is active in the presence of excessive concentrations of intracellular nickel.</text>
</comment>
<dbReference type="NCBIfam" id="TIGR02793">
    <property type="entry name" value="nikR"/>
    <property type="match status" value="1"/>
</dbReference>
<dbReference type="InterPro" id="IPR014160">
    <property type="entry name" value="Nickel_NikR_proteobac"/>
</dbReference>
<dbReference type="Gene3D" id="1.10.1220.10">
    <property type="entry name" value="Met repressor-like"/>
    <property type="match status" value="1"/>
</dbReference>
<feature type="binding site" evidence="8">
    <location>
        <position position="90"/>
    </location>
    <ligand>
        <name>Ni(2+)</name>
        <dbReference type="ChEBI" id="CHEBI:49786"/>
    </ligand>
</feature>
<dbReference type="Proteomes" id="UP000245048">
    <property type="component" value="Unassembled WGS sequence"/>
</dbReference>
<evidence type="ECO:0000256" key="8">
    <source>
        <dbReference type="HAMAP-Rule" id="MF_00476"/>
    </source>
</evidence>
<keyword evidence="6 8" id="KW-0804">Transcription</keyword>
<dbReference type="Pfam" id="PF08753">
    <property type="entry name" value="NikR_C"/>
    <property type="match status" value="1"/>
</dbReference>
<dbReference type="NCBIfam" id="NF003381">
    <property type="entry name" value="PRK04460.1"/>
    <property type="match status" value="1"/>
</dbReference>
<feature type="domain" description="Transcription factor NikR nickel binding C-terminal" evidence="10">
    <location>
        <begin position="55"/>
        <end position="129"/>
    </location>
</feature>
<dbReference type="Pfam" id="PF01402">
    <property type="entry name" value="RHH_1"/>
    <property type="match status" value="1"/>
</dbReference>
<gene>
    <name evidence="11" type="ORF">CR165_16430</name>
</gene>
<proteinExistence type="inferred from homology"/>
<dbReference type="Gene3D" id="3.30.70.1150">
    <property type="entry name" value="ACT-like. Chain A, domain 2"/>
    <property type="match status" value="1"/>
</dbReference>
<dbReference type="GO" id="GO:0003700">
    <property type="term" value="F:DNA-binding transcription factor activity"/>
    <property type="evidence" value="ECO:0007669"/>
    <property type="project" value="UniProtKB-UniRule"/>
</dbReference>
<feature type="domain" description="Ribbon-helix-helix protein CopG" evidence="9">
    <location>
        <begin position="3"/>
        <end position="40"/>
    </location>
</feature>
<evidence type="ECO:0000256" key="2">
    <source>
        <dbReference type="ARBA" id="ARBA00022596"/>
    </source>
</evidence>
<keyword evidence="12" id="KW-1185">Reference proteome</keyword>
<comment type="caution">
    <text evidence="11">The sequence shown here is derived from an EMBL/GenBank/DDBJ whole genome shotgun (WGS) entry which is preliminary data.</text>
</comment>
<evidence type="ECO:0000256" key="7">
    <source>
        <dbReference type="ARBA" id="ARBA00024723"/>
    </source>
</evidence>
<comment type="similarity">
    <text evidence="1 8">Belongs to the transcriptional regulatory CopG/NikR family.</text>
</comment>
<dbReference type="GO" id="GO:0010045">
    <property type="term" value="P:response to nickel cation"/>
    <property type="evidence" value="ECO:0007669"/>
    <property type="project" value="InterPro"/>
</dbReference>
<dbReference type="InterPro" id="IPR027271">
    <property type="entry name" value="Acetolactate_synth/TF_NikR_C"/>
</dbReference>
<protein>
    <recommendedName>
        <fullName evidence="8">Putative nickel-responsive regulator</fullName>
    </recommendedName>
</protein>
<evidence type="ECO:0000256" key="6">
    <source>
        <dbReference type="ARBA" id="ARBA00023163"/>
    </source>
</evidence>
<dbReference type="SUPFAM" id="SSF55021">
    <property type="entry name" value="ACT-like"/>
    <property type="match status" value="1"/>
</dbReference>
<dbReference type="HAMAP" id="MF_00476">
    <property type="entry name" value="NikR"/>
    <property type="match status" value="1"/>
</dbReference>
<dbReference type="GO" id="GO:0016151">
    <property type="term" value="F:nickel cation binding"/>
    <property type="evidence" value="ECO:0007669"/>
    <property type="project" value="UniProtKB-UniRule"/>
</dbReference>
<evidence type="ECO:0000256" key="5">
    <source>
        <dbReference type="ARBA" id="ARBA00023125"/>
    </source>
</evidence>
<keyword evidence="2 8" id="KW-0533">Nickel</keyword>
<comment type="cofactor">
    <cofactor evidence="8">
        <name>Ni(2+)</name>
        <dbReference type="ChEBI" id="CHEBI:49786"/>
    </cofactor>
    <text evidence="8">Binds 1 nickel ion per subunit.</text>
</comment>
<dbReference type="OrthoDB" id="9806294at2"/>
<feature type="binding site" evidence="8">
    <location>
        <position position="77"/>
    </location>
    <ligand>
        <name>Ni(2+)</name>
        <dbReference type="ChEBI" id="CHEBI:49786"/>
    </ligand>
</feature>
<dbReference type="InterPro" id="IPR013321">
    <property type="entry name" value="Arc_rbn_hlx_hlx"/>
</dbReference>
<evidence type="ECO:0000259" key="9">
    <source>
        <dbReference type="Pfam" id="PF01402"/>
    </source>
</evidence>
<dbReference type="AlphaFoldDB" id="A0A2U1V129"/>
<reference evidence="12" key="1">
    <citation type="submission" date="2017-10" db="EMBL/GenBank/DDBJ databases">
        <authorList>
            <person name="Toshchakov S.V."/>
            <person name="Goeva M.A."/>
        </authorList>
    </citation>
    <scope>NUCLEOTIDE SEQUENCE [LARGE SCALE GENOMIC DNA]</scope>
    <source>
        <strain evidence="12">JR1/69-1-13</strain>
    </source>
</reference>